<evidence type="ECO:0000256" key="2">
    <source>
        <dbReference type="ARBA" id="ARBA00007362"/>
    </source>
</evidence>
<dbReference type="EMBL" id="CP113517">
    <property type="protein sequence ID" value="WAR46836.1"/>
    <property type="molecule type" value="Genomic_DNA"/>
</dbReference>
<reference evidence="8" key="1">
    <citation type="submission" date="2022-11" db="EMBL/GenBank/DDBJ databases">
        <title>Methylomonas rapida sp. nov., Carotenoid-Producing Obligate Methanotrophs with High Growth Characteristics and Biotechnological Potential.</title>
        <authorList>
            <person name="Tikhonova E.N."/>
            <person name="Suleimanov R.Z."/>
            <person name="Miroshnikov K."/>
            <person name="Oshkin I.Y."/>
            <person name="Belova S.E."/>
            <person name="Danilova O.V."/>
            <person name="Ashikhmin A."/>
            <person name="Konopkin A."/>
            <person name="But S.Y."/>
            <person name="Khmelenina V.N."/>
            <person name="Kuznetsov N."/>
            <person name="Pimenov N.V."/>
            <person name="Dedysh S.N."/>
        </authorList>
    </citation>
    <scope>NUCLEOTIDE SEQUENCE</scope>
    <source>
        <strain evidence="8">MP1</strain>
    </source>
</reference>
<dbReference type="Pfam" id="PF00892">
    <property type="entry name" value="EamA"/>
    <property type="match status" value="2"/>
</dbReference>
<evidence type="ECO:0000256" key="5">
    <source>
        <dbReference type="ARBA" id="ARBA00023136"/>
    </source>
</evidence>
<keyword evidence="5 6" id="KW-0472">Membrane</keyword>
<feature type="transmembrane region" description="Helical" evidence="6">
    <location>
        <begin position="265"/>
        <end position="285"/>
    </location>
</feature>
<evidence type="ECO:0000259" key="7">
    <source>
        <dbReference type="Pfam" id="PF00892"/>
    </source>
</evidence>
<evidence type="ECO:0000256" key="4">
    <source>
        <dbReference type="ARBA" id="ARBA00022989"/>
    </source>
</evidence>
<accession>A0ABY7GQQ0</accession>
<feature type="transmembrane region" description="Helical" evidence="6">
    <location>
        <begin position="30"/>
        <end position="51"/>
    </location>
</feature>
<organism evidence="8 9">
    <name type="scientific">Methylomonas rapida</name>
    <dbReference type="NCBI Taxonomy" id="2963939"/>
    <lineage>
        <taxon>Bacteria</taxon>
        <taxon>Pseudomonadati</taxon>
        <taxon>Pseudomonadota</taxon>
        <taxon>Gammaproteobacteria</taxon>
        <taxon>Methylococcales</taxon>
        <taxon>Methylococcaceae</taxon>
        <taxon>Methylomonas</taxon>
    </lineage>
</organism>
<feature type="transmembrane region" description="Helical" evidence="6">
    <location>
        <begin position="63"/>
        <end position="84"/>
    </location>
</feature>
<keyword evidence="4 6" id="KW-1133">Transmembrane helix</keyword>
<dbReference type="RefSeq" id="WP_255187747.1">
    <property type="nucleotide sequence ID" value="NZ_CP113517.1"/>
</dbReference>
<feature type="transmembrane region" description="Helical" evidence="6">
    <location>
        <begin position="145"/>
        <end position="166"/>
    </location>
</feature>
<evidence type="ECO:0000256" key="3">
    <source>
        <dbReference type="ARBA" id="ARBA00022692"/>
    </source>
</evidence>
<evidence type="ECO:0000313" key="9">
    <source>
        <dbReference type="Proteomes" id="UP001162780"/>
    </source>
</evidence>
<feature type="transmembrane region" description="Helical" evidence="6">
    <location>
        <begin position="240"/>
        <end position="259"/>
    </location>
</feature>
<name>A0ABY7GQQ0_9GAMM</name>
<evidence type="ECO:0000256" key="6">
    <source>
        <dbReference type="SAM" id="Phobius"/>
    </source>
</evidence>
<feature type="domain" description="EamA" evidence="7">
    <location>
        <begin position="5"/>
        <end position="135"/>
    </location>
</feature>
<feature type="transmembrane region" description="Helical" evidence="6">
    <location>
        <begin position="121"/>
        <end position="139"/>
    </location>
</feature>
<feature type="transmembrane region" description="Helical" evidence="6">
    <location>
        <begin position="173"/>
        <end position="197"/>
    </location>
</feature>
<sequence>MRIFLAYLAVVALWSTTPLAIKWSSVDVSYVFGVTARMSLGAVCLLLMMLAMRQPLRLHRKALLTYLAVALQLYLSMLATYWGARFIPSGWVSIIFGLCPFMTALLAAVFLRERSLGWGKLLSYTLGLGGLLVMFDSALEISQQALQGVIAMLLATFLHAASAVWVKQIRAGLPALTQISGGMLISLPAYLATWYWLDHGALPETLSVQTQWSILYLGLIATPIGFALYYFVLANLAATTVALITLITPVFSLVLGYSVNQEPLTLKIAAGAGFIISALALHTLLDRLQRQPLNQN</sequence>
<comment type="similarity">
    <text evidence="2">Belongs to the EamA transporter family.</text>
</comment>
<dbReference type="InterPro" id="IPR037185">
    <property type="entry name" value="EmrE-like"/>
</dbReference>
<proteinExistence type="inferred from homology"/>
<dbReference type="PANTHER" id="PTHR32322">
    <property type="entry name" value="INNER MEMBRANE TRANSPORTER"/>
    <property type="match status" value="1"/>
</dbReference>
<protein>
    <submittedName>
        <fullName evidence="8">DMT family transporter</fullName>
    </submittedName>
</protein>
<dbReference type="InterPro" id="IPR050638">
    <property type="entry name" value="AA-Vitamin_Transporters"/>
</dbReference>
<keyword evidence="3 6" id="KW-0812">Transmembrane</keyword>
<dbReference type="Proteomes" id="UP001162780">
    <property type="component" value="Chromosome"/>
</dbReference>
<evidence type="ECO:0000313" key="8">
    <source>
        <dbReference type="EMBL" id="WAR46836.1"/>
    </source>
</evidence>
<feature type="domain" description="EamA" evidence="7">
    <location>
        <begin position="147"/>
        <end position="281"/>
    </location>
</feature>
<dbReference type="SUPFAM" id="SSF103481">
    <property type="entry name" value="Multidrug resistance efflux transporter EmrE"/>
    <property type="match status" value="2"/>
</dbReference>
<gene>
    <name evidence="8" type="ORF">NM686_010080</name>
</gene>
<dbReference type="PANTHER" id="PTHR32322:SF2">
    <property type="entry name" value="EAMA DOMAIN-CONTAINING PROTEIN"/>
    <property type="match status" value="1"/>
</dbReference>
<feature type="transmembrane region" description="Helical" evidence="6">
    <location>
        <begin position="212"/>
        <end position="233"/>
    </location>
</feature>
<dbReference type="InterPro" id="IPR000620">
    <property type="entry name" value="EamA_dom"/>
</dbReference>
<keyword evidence="9" id="KW-1185">Reference proteome</keyword>
<comment type="subcellular location">
    <subcellularLocation>
        <location evidence="1">Membrane</location>
        <topology evidence="1">Multi-pass membrane protein</topology>
    </subcellularLocation>
</comment>
<feature type="transmembrane region" description="Helical" evidence="6">
    <location>
        <begin position="90"/>
        <end position="109"/>
    </location>
</feature>
<evidence type="ECO:0000256" key="1">
    <source>
        <dbReference type="ARBA" id="ARBA00004141"/>
    </source>
</evidence>